<name>A0A7Y0AAK3_9BACT</name>
<evidence type="ECO:0000313" key="2">
    <source>
        <dbReference type="Proteomes" id="UP000559626"/>
    </source>
</evidence>
<comment type="caution">
    <text evidence="1">The sequence shown here is derived from an EMBL/GenBank/DDBJ whole genome shotgun (WGS) entry which is preliminary data.</text>
</comment>
<dbReference type="Proteomes" id="UP000559626">
    <property type="component" value="Unassembled WGS sequence"/>
</dbReference>
<reference evidence="1 2" key="1">
    <citation type="submission" date="2020-04" db="EMBL/GenBank/DDBJ databases">
        <title>Hymenobacter polaris sp. nov., isolated from Arctic soil.</title>
        <authorList>
            <person name="Dahal R.H."/>
        </authorList>
    </citation>
    <scope>NUCLEOTIDE SEQUENCE [LARGE SCALE GENOMIC DNA]</scope>
    <source>
        <strain evidence="1 2">RP-2-7</strain>
    </source>
</reference>
<dbReference type="EMBL" id="JABBGH010000001">
    <property type="protein sequence ID" value="NML63783.1"/>
    <property type="molecule type" value="Genomic_DNA"/>
</dbReference>
<sequence>MNTFCTSLALGLLGLAACQSGKTTQQAPNPQAVPPAGQVASAAAAKAAVAYYLSQQPNRQLYVTDSARVLEVGSHYQVLVPRTDWAGRMPNRAAFEVDKATGTVSTRPVK</sequence>
<dbReference type="AlphaFoldDB" id="A0A7Y0AAK3"/>
<accession>A0A7Y0AAK3</accession>
<protein>
    <submittedName>
        <fullName evidence="1">Uncharacterized protein</fullName>
    </submittedName>
</protein>
<keyword evidence="2" id="KW-1185">Reference proteome</keyword>
<gene>
    <name evidence="1" type="ORF">HHL22_01055</name>
</gene>
<evidence type="ECO:0000313" key="1">
    <source>
        <dbReference type="EMBL" id="NML63783.1"/>
    </source>
</evidence>
<organism evidence="1 2">
    <name type="scientific">Hymenobacter polaris</name>
    <dbReference type="NCBI Taxonomy" id="2682546"/>
    <lineage>
        <taxon>Bacteria</taxon>
        <taxon>Pseudomonadati</taxon>
        <taxon>Bacteroidota</taxon>
        <taxon>Cytophagia</taxon>
        <taxon>Cytophagales</taxon>
        <taxon>Hymenobacteraceae</taxon>
        <taxon>Hymenobacter</taxon>
    </lineage>
</organism>
<proteinExistence type="predicted"/>
<dbReference type="RefSeq" id="WP_169529122.1">
    <property type="nucleotide sequence ID" value="NZ_JABBGH010000001.1"/>
</dbReference>